<dbReference type="AlphaFoldDB" id="A0AAD2CZU7"/>
<accession>A0AAD2CZU7</accession>
<organism evidence="1 2">
    <name type="scientific">Euplotes crassus</name>
    <dbReference type="NCBI Taxonomy" id="5936"/>
    <lineage>
        <taxon>Eukaryota</taxon>
        <taxon>Sar</taxon>
        <taxon>Alveolata</taxon>
        <taxon>Ciliophora</taxon>
        <taxon>Intramacronucleata</taxon>
        <taxon>Spirotrichea</taxon>
        <taxon>Hypotrichia</taxon>
        <taxon>Euplotida</taxon>
        <taxon>Euplotidae</taxon>
        <taxon>Moneuplotes</taxon>
    </lineage>
</organism>
<name>A0AAD2CZU7_EUPCR</name>
<reference evidence="1" key="1">
    <citation type="submission" date="2023-07" db="EMBL/GenBank/DDBJ databases">
        <authorList>
            <consortium name="AG Swart"/>
            <person name="Singh M."/>
            <person name="Singh A."/>
            <person name="Seah K."/>
            <person name="Emmerich C."/>
        </authorList>
    </citation>
    <scope>NUCLEOTIDE SEQUENCE</scope>
    <source>
        <strain evidence="1">DP1</strain>
    </source>
</reference>
<protein>
    <submittedName>
        <fullName evidence="1">Uncharacterized protein</fullName>
    </submittedName>
</protein>
<sequence length="50" mass="6047">MYNTPELNKCKKKEKRSEQYQKNLKNTVHACIITKRHQICVYLRVGRIIK</sequence>
<proteinExistence type="predicted"/>
<evidence type="ECO:0000313" key="1">
    <source>
        <dbReference type="EMBL" id="CAI2374843.1"/>
    </source>
</evidence>
<evidence type="ECO:0000313" key="2">
    <source>
        <dbReference type="Proteomes" id="UP001295684"/>
    </source>
</evidence>
<dbReference type="Proteomes" id="UP001295684">
    <property type="component" value="Unassembled WGS sequence"/>
</dbReference>
<dbReference type="EMBL" id="CAMPGE010016271">
    <property type="protein sequence ID" value="CAI2374843.1"/>
    <property type="molecule type" value="Genomic_DNA"/>
</dbReference>
<comment type="caution">
    <text evidence="1">The sequence shown here is derived from an EMBL/GenBank/DDBJ whole genome shotgun (WGS) entry which is preliminary data.</text>
</comment>
<gene>
    <name evidence="1" type="ORF">ECRASSUSDP1_LOCUS16201</name>
</gene>
<keyword evidence="2" id="KW-1185">Reference proteome</keyword>